<comment type="caution">
    <text evidence="1">The sequence shown here is derived from an EMBL/GenBank/DDBJ whole genome shotgun (WGS) entry which is preliminary data.</text>
</comment>
<gene>
    <name evidence="1" type="ORF">ACFFGX_06385</name>
</gene>
<evidence type="ECO:0000313" key="2">
    <source>
        <dbReference type="Proteomes" id="UP001589891"/>
    </source>
</evidence>
<evidence type="ECO:0000313" key="1">
    <source>
        <dbReference type="EMBL" id="MFC0709232.1"/>
    </source>
</evidence>
<dbReference type="EMBL" id="JBHLSS010000041">
    <property type="protein sequence ID" value="MFC0709232.1"/>
    <property type="molecule type" value="Genomic_DNA"/>
</dbReference>
<dbReference type="RefSeq" id="WP_376943944.1">
    <property type="nucleotide sequence ID" value="NZ_CP171449.1"/>
</dbReference>
<keyword evidence="2" id="KW-1185">Reference proteome</keyword>
<sequence length="148" mass="17254">MYKFIIHDDATGDLQDVLRTNRAAGLRLAKLLQQLQADQDLLHRLSQRDYGGSPARPRPKKSIFNTGFWVAAQDNGMNLWRLRYFDELVEGYRLIYAFLPLEDQYILLAIAEKAEYQAENDERFDYELSHPLSVRITTAYRALVDGDW</sequence>
<protein>
    <submittedName>
        <fullName evidence="1">Uncharacterized protein</fullName>
    </submittedName>
</protein>
<dbReference type="Proteomes" id="UP001589891">
    <property type="component" value="Unassembled WGS sequence"/>
</dbReference>
<organism evidence="1 2">
    <name type="scientific">Azorhizophilus paspali</name>
    <name type="common">Azotobacter paspali</name>
    <dbReference type="NCBI Taxonomy" id="69963"/>
    <lineage>
        <taxon>Bacteria</taxon>
        <taxon>Pseudomonadati</taxon>
        <taxon>Pseudomonadota</taxon>
        <taxon>Gammaproteobacteria</taxon>
        <taxon>Pseudomonadales</taxon>
        <taxon>Pseudomonadaceae</taxon>
        <taxon>Azorhizophilus</taxon>
    </lineage>
</organism>
<reference evidence="1 2" key="1">
    <citation type="submission" date="2024-09" db="EMBL/GenBank/DDBJ databases">
        <authorList>
            <person name="Sun Q."/>
            <person name="Mori K."/>
        </authorList>
    </citation>
    <scope>NUCLEOTIDE SEQUENCE [LARGE SCALE GENOMIC DNA]</scope>
    <source>
        <strain evidence="1 2">NCAIM B.01794</strain>
    </source>
</reference>
<name>A0ABV6SI79_AZOPA</name>
<accession>A0ABV6SI79</accession>
<proteinExistence type="predicted"/>